<proteinExistence type="predicted"/>
<name>A0AB39LPT7_9ACTN</name>
<dbReference type="RefSeq" id="WP_369157485.1">
    <property type="nucleotide sequence ID" value="NZ_CP163429.1"/>
</dbReference>
<gene>
    <name evidence="1" type="ORF">AB5J57_19440</name>
</gene>
<dbReference type="EMBL" id="CP163429">
    <property type="protein sequence ID" value="XDP95551.1"/>
    <property type="molecule type" value="Genomic_DNA"/>
</dbReference>
<accession>A0AB39LPT7</accession>
<reference evidence="1" key="1">
    <citation type="submission" date="2024-07" db="EMBL/GenBank/DDBJ databases">
        <authorList>
            <person name="Yu S.T."/>
        </authorList>
    </citation>
    <scope>NUCLEOTIDE SEQUENCE</scope>
    <source>
        <strain evidence="1">R02</strain>
    </source>
</reference>
<dbReference type="AlphaFoldDB" id="A0AB39LPT7"/>
<organism evidence="1">
    <name type="scientific">Streptomyces sp. R02</name>
    <dbReference type="NCBI Taxonomy" id="3238623"/>
    <lineage>
        <taxon>Bacteria</taxon>
        <taxon>Bacillati</taxon>
        <taxon>Actinomycetota</taxon>
        <taxon>Actinomycetes</taxon>
        <taxon>Kitasatosporales</taxon>
        <taxon>Streptomycetaceae</taxon>
        <taxon>Streptomyces</taxon>
    </lineage>
</organism>
<evidence type="ECO:0000313" key="1">
    <source>
        <dbReference type="EMBL" id="XDP95551.1"/>
    </source>
</evidence>
<protein>
    <submittedName>
        <fullName evidence="1">Uncharacterized protein</fullName>
    </submittedName>
</protein>
<sequence>MFSQIPADAPRDRIEPYKAEVSRRFRESVVEAQRRGGLDLYVPLKFQGDQEFNLGASILVAETRLPTRPRESPPPDPGELAVQLLSRDGEDIDVASGEVDGSIAVRREYVAKSDRAHVIQAASRRVEYVISVPGDGTRWFVAAFSTIGGGSPRDELADVLVEWFDAVMATFRWRHA</sequence>